<organism evidence="3 4">
    <name type="scientific">Shewanella hanedai</name>
    <name type="common">Alteromonas hanedai</name>
    <dbReference type="NCBI Taxonomy" id="25"/>
    <lineage>
        <taxon>Bacteria</taxon>
        <taxon>Pseudomonadati</taxon>
        <taxon>Pseudomonadota</taxon>
        <taxon>Gammaproteobacteria</taxon>
        <taxon>Alteromonadales</taxon>
        <taxon>Shewanellaceae</taxon>
        <taxon>Shewanella</taxon>
    </lineage>
</organism>
<dbReference type="OrthoDB" id="9804872at2"/>
<keyword evidence="1" id="KW-0472">Membrane</keyword>
<feature type="transmembrane region" description="Helical" evidence="1">
    <location>
        <begin position="12"/>
        <end position="29"/>
    </location>
</feature>
<feature type="transmembrane region" description="Helical" evidence="1">
    <location>
        <begin position="556"/>
        <end position="580"/>
    </location>
</feature>
<keyword evidence="1" id="KW-1133">Transmembrane helix</keyword>
<protein>
    <submittedName>
        <fullName evidence="3">DUF3488 domain-containing protein</fullName>
    </submittedName>
</protein>
<dbReference type="EMBL" id="VKGK01000014">
    <property type="protein sequence ID" value="TRY13993.1"/>
    <property type="molecule type" value="Genomic_DNA"/>
</dbReference>
<evidence type="ECO:0000259" key="2">
    <source>
        <dbReference type="SMART" id="SM00460"/>
    </source>
</evidence>
<dbReference type="AlphaFoldDB" id="A0A553JNH6"/>
<dbReference type="Pfam" id="PF01841">
    <property type="entry name" value="Transglut_core"/>
    <property type="match status" value="1"/>
</dbReference>
<gene>
    <name evidence="3" type="ORF">FN961_12780</name>
</gene>
<feature type="transmembrane region" description="Helical" evidence="1">
    <location>
        <begin position="130"/>
        <end position="150"/>
    </location>
</feature>
<dbReference type="InterPro" id="IPR052901">
    <property type="entry name" value="Bact_TGase-like"/>
</dbReference>
<feature type="transmembrane region" description="Helical" evidence="1">
    <location>
        <begin position="60"/>
        <end position="77"/>
    </location>
</feature>
<keyword evidence="1" id="KW-0812">Transmembrane</keyword>
<dbReference type="InterPro" id="IPR038765">
    <property type="entry name" value="Papain-like_cys_pep_sf"/>
</dbReference>
<evidence type="ECO:0000256" key="1">
    <source>
        <dbReference type="SAM" id="Phobius"/>
    </source>
</evidence>
<dbReference type="InterPro" id="IPR002931">
    <property type="entry name" value="Transglutaminase-like"/>
</dbReference>
<dbReference type="Gene3D" id="3.10.620.30">
    <property type="match status" value="1"/>
</dbReference>
<name>A0A553JNH6_SHEHA</name>
<evidence type="ECO:0000313" key="4">
    <source>
        <dbReference type="Proteomes" id="UP000318126"/>
    </source>
</evidence>
<proteinExistence type="predicted"/>
<comment type="caution">
    <text evidence="3">The sequence shown here is derived from an EMBL/GenBank/DDBJ whole genome shotgun (WGS) entry which is preliminary data.</text>
</comment>
<dbReference type="InterPro" id="IPR021878">
    <property type="entry name" value="TgpA_N"/>
</dbReference>
<dbReference type="PANTHER" id="PTHR42736:SF1">
    <property type="entry name" value="PROTEIN-GLUTAMINE GAMMA-GLUTAMYLTRANSFERASE"/>
    <property type="match status" value="1"/>
</dbReference>
<keyword evidence="4" id="KW-1185">Reference proteome</keyword>
<dbReference type="RefSeq" id="WP_144040564.1">
    <property type="nucleotide sequence ID" value="NZ_BMPL01000014.1"/>
</dbReference>
<evidence type="ECO:0000313" key="3">
    <source>
        <dbReference type="EMBL" id="TRY13993.1"/>
    </source>
</evidence>
<feature type="transmembrane region" description="Helical" evidence="1">
    <location>
        <begin position="107"/>
        <end position="124"/>
    </location>
</feature>
<feature type="transmembrane region" description="Helical" evidence="1">
    <location>
        <begin position="35"/>
        <end position="53"/>
    </location>
</feature>
<feature type="transmembrane region" description="Helical" evidence="1">
    <location>
        <begin position="83"/>
        <end position="100"/>
    </location>
</feature>
<dbReference type="Pfam" id="PF11992">
    <property type="entry name" value="TgpA_N"/>
    <property type="match status" value="1"/>
</dbReference>
<dbReference type="SMART" id="SM00460">
    <property type="entry name" value="TGc"/>
    <property type="match status" value="1"/>
</dbReference>
<accession>A0A553JNH6</accession>
<reference evidence="4" key="1">
    <citation type="submission" date="2019-07" db="EMBL/GenBank/DDBJ databases">
        <title>Shewanella sp. YLB-08 draft genomic sequence.</title>
        <authorList>
            <person name="Yu L."/>
        </authorList>
    </citation>
    <scope>NUCLEOTIDE SEQUENCE [LARGE SCALE GENOMIC DNA]</scope>
    <source>
        <strain evidence="4">JCM 20706</strain>
    </source>
</reference>
<dbReference type="PANTHER" id="PTHR42736">
    <property type="entry name" value="PROTEIN-GLUTAMINE GAMMA-GLUTAMYLTRANSFERASE"/>
    <property type="match status" value="1"/>
</dbReference>
<dbReference type="Proteomes" id="UP000318126">
    <property type="component" value="Unassembled WGS sequence"/>
</dbReference>
<feature type="domain" description="Transglutaminase-like" evidence="2">
    <location>
        <begin position="405"/>
        <end position="476"/>
    </location>
</feature>
<sequence>MSKVQQEIISRHSLLWLLIANIAILTPLYEKLTPWSLAICGICLLWRLGIFIGKVSKPPRFLVNSLAIASAITLALITNQIGLLNGLINLLVLGYALKYIEMREKRDVRIVVLVGYFLIALTFINHQSILFTALLSLITVINTCVLVSLYHEGDKLKETAKMGTKLIVQSLPLAALLFIILPKLPPLWLVPQDSSATTGLSDQVSFGDIQKLTRSAALAFRADFGQQPPANHLLYWRALVMEDYDGKTWTQHASIRQIEDDVPFTIPARKRPLGSPLNYSIIAEPSYQNWLFGLDVAFSDNSDITNLPDHRLYAKRSIDQQFQYRVNSYLASPMDITLHNTVKQINLRLPEQSNVKARAFAAELMRKYPNPEQRLNVLMSYFNQEAYFYTLTPPPVGPQQIDDFLFENKAGFCVHYASAFTFIARASGIPARLVTGYQGGEWNEQAGYLSVYQYMAHAWTEVWLEDKGWIRFDPTAMIAPERVLEGFDAFFQPESSYLLDSPFSPLRLRDFPLLDELRLSLASLDYYWSVWVLGFDSSKQEQVLQKLLGEVTPEKLSLLMLLAIPAISLTIAFSAGLFYFNRSKDPLTSKYLQVCSLLAHNGVTRRKDEGPMDYNKRVELAIPSIASEFALCTQYYVALKYQPLSKNDKNKLAKQFYLLCKKIRIKL</sequence>
<dbReference type="SUPFAM" id="SSF54001">
    <property type="entry name" value="Cysteine proteinases"/>
    <property type="match status" value="1"/>
</dbReference>